<accession>A0A1W6YLL9</accession>
<protein>
    <recommendedName>
        <fullName evidence="5">MFS transporter</fullName>
    </recommendedName>
</protein>
<dbReference type="PANTHER" id="PTHR42928:SF5">
    <property type="entry name" value="BLR1237 PROTEIN"/>
    <property type="match status" value="1"/>
</dbReference>
<evidence type="ECO:0000313" key="3">
    <source>
        <dbReference type="EMBL" id="ARP81918.1"/>
    </source>
</evidence>
<dbReference type="STRING" id="1416806.CAL12_14575"/>
<feature type="signal peptide" evidence="2">
    <location>
        <begin position="1"/>
        <end position="22"/>
    </location>
</feature>
<comment type="similarity">
    <text evidence="1">Belongs to the UPF0065 (bug) family.</text>
</comment>
<dbReference type="Proteomes" id="UP000194151">
    <property type="component" value="Chromosome"/>
</dbReference>
<evidence type="ECO:0008006" key="5">
    <source>
        <dbReference type="Google" id="ProtNLM"/>
    </source>
</evidence>
<name>A0A1W6YLL9_9BORD</name>
<keyword evidence="2" id="KW-0732">Signal</keyword>
<dbReference type="AlphaFoldDB" id="A0A1W6YLL9"/>
<dbReference type="SUPFAM" id="SSF53850">
    <property type="entry name" value="Periplasmic binding protein-like II"/>
    <property type="match status" value="1"/>
</dbReference>
<organism evidence="3 4">
    <name type="scientific">Bordetella genomosp. 8</name>
    <dbReference type="NCBI Taxonomy" id="1416806"/>
    <lineage>
        <taxon>Bacteria</taxon>
        <taxon>Pseudomonadati</taxon>
        <taxon>Pseudomonadota</taxon>
        <taxon>Betaproteobacteria</taxon>
        <taxon>Burkholderiales</taxon>
        <taxon>Alcaligenaceae</taxon>
        <taxon>Bordetella</taxon>
    </lineage>
</organism>
<keyword evidence="4" id="KW-1185">Reference proteome</keyword>
<gene>
    <name evidence="3" type="ORF">CAL12_14575</name>
</gene>
<proteinExistence type="inferred from homology"/>
<evidence type="ECO:0000313" key="4">
    <source>
        <dbReference type="Proteomes" id="UP000194151"/>
    </source>
</evidence>
<dbReference type="Gene3D" id="3.40.190.10">
    <property type="entry name" value="Periplasmic binding protein-like II"/>
    <property type="match status" value="1"/>
</dbReference>
<dbReference type="InterPro" id="IPR005064">
    <property type="entry name" value="BUG"/>
</dbReference>
<dbReference type="RefSeq" id="WP_086065124.1">
    <property type="nucleotide sequence ID" value="NZ_CP021108.1"/>
</dbReference>
<feature type="chain" id="PRO_5012235924" description="MFS transporter" evidence="2">
    <location>
        <begin position="23"/>
        <end position="322"/>
    </location>
</feature>
<dbReference type="EMBL" id="CP021108">
    <property type="protein sequence ID" value="ARP81918.1"/>
    <property type="molecule type" value="Genomic_DNA"/>
</dbReference>
<dbReference type="Pfam" id="PF03401">
    <property type="entry name" value="TctC"/>
    <property type="match status" value="1"/>
</dbReference>
<sequence length="322" mass="33347">MKPFTALSSLLALLALPIAAHAADYPDKPIKLVVPFAPGGNIDTTARNVATGLSEALGKPVIVENRAGAGGVIGSQYVARAAPDGYTCLLGSTGVLATSKALNPKLELDPVKDFVSAGPISRVPFVLVVNNDLPVKTLGEFIAYAKSHPDKLTFGSDGTGTASHLSAELFESMSGTKFVHVPYKGSSQALTDLMGGQINLRFDQLSTSMPLVKTGKIRALGVTTKARSSVAPDLPTVAESGLPNFEASTSTGILCPAGTPAAVIEKLNGALVKTLQGADVKKNLLSLGADVSPGTPQDFENTLTDELAKWTKVVKDANIKVD</sequence>
<dbReference type="InterPro" id="IPR042100">
    <property type="entry name" value="Bug_dom1"/>
</dbReference>
<dbReference type="CDD" id="cd13578">
    <property type="entry name" value="PBP2_Bug27"/>
    <property type="match status" value="1"/>
</dbReference>
<evidence type="ECO:0000256" key="1">
    <source>
        <dbReference type="ARBA" id="ARBA00006987"/>
    </source>
</evidence>
<reference evidence="3 4" key="1">
    <citation type="submission" date="2017-05" db="EMBL/GenBank/DDBJ databases">
        <title>Complete and WGS of Bordetella genogroups.</title>
        <authorList>
            <person name="Spilker T."/>
            <person name="LiPuma J."/>
        </authorList>
    </citation>
    <scope>NUCLEOTIDE SEQUENCE [LARGE SCALE GENOMIC DNA]</scope>
    <source>
        <strain evidence="3 4">AU19157</strain>
    </source>
</reference>
<dbReference type="PIRSF" id="PIRSF017082">
    <property type="entry name" value="YflP"/>
    <property type="match status" value="1"/>
</dbReference>
<dbReference type="PANTHER" id="PTHR42928">
    <property type="entry name" value="TRICARBOXYLATE-BINDING PROTEIN"/>
    <property type="match status" value="1"/>
</dbReference>
<dbReference type="Gene3D" id="3.40.190.150">
    <property type="entry name" value="Bordetella uptake gene, domain 1"/>
    <property type="match status" value="1"/>
</dbReference>
<dbReference type="OrthoDB" id="8630116at2"/>
<evidence type="ECO:0000256" key="2">
    <source>
        <dbReference type="SAM" id="SignalP"/>
    </source>
</evidence>
<dbReference type="KEGG" id="bgv:CAL12_14575"/>